<dbReference type="Proteomes" id="UP000054217">
    <property type="component" value="Unassembled WGS sequence"/>
</dbReference>
<protein>
    <submittedName>
        <fullName evidence="1">Uncharacterized protein</fullName>
    </submittedName>
</protein>
<organism evidence="1 2">
    <name type="scientific">Pisolithus tinctorius Marx 270</name>
    <dbReference type="NCBI Taxonomy" id="870435"/>
    <lineage>
        <taxon>Eukaryota</taxon>
        <taxon>Fungi</taxon>
        <taxon>Dikarya</taxon>
        <taxon>Basidiomycota</taxon>
        <taxon>Agaricomycotina</taxon>
        <taxon>Agaricomycetes</taxon>
        <taxon>Agaricomycetidae</taxon>
        <taxon>Boletales</taxon>
        <taxon>Sclerodermatineae</taxon>
        <taxon>Pisolithaceae</taxon>
        <taxon>Pisolithus</taxon>
    </lineage>
</organism>
<evidence type="ECO:0000313" key="2">
    <source>
        <dbReference type="Proteomes" id="UP000054217"/>
    </source>
</evidence>
<reference evidence="1 2" key="1">
    <citation type="submission" date="2014-04" db="EMBL/GenBank/DDBJ databases">
        <authorList>
            <consortium name="DOE Joint Genome Institute"/>
            <person name="Kuo A."/>
            <person name="Kohler A."/>
            <person name="Costa M.D."/>
            <person name="Nagy L.G."/>
            <person name="Floudas D."/>
            <person name="Copeland A."/>
            <person name="Barry K.W."/>
            <person name="Cichocki N."/>
            <person name="Veneault-Fourrey C."/>
            <person name="LaButti K."/>
            <person name="Lindquist E.A."/>
            <person name="Lipzen A."/>
            <person name="Lundell T."/>
            <person name="Morin E."/>
            <person name="Murat C."/>
            <person name="Sun H."/>
            <person name="Tunlid A."/>
            <person name="Henrissat B."/>
            <person name="Grigoriev I.V."/>
            <person name="Hibbett D.S."/>
            <person name="Martin F."/>
            <person name="Nordberg H.P."/>
            <person name="Cantor M.N."/>
            <person name="Hua S.X."/>
        </authorList>
    </citation>
    <scope>NUCLEOTIDE SEQUENCE [LARGE SCALE GENOMIC DNA]</scope>
    <source>
        <strain evidence="1 2">Marx 270</strain>
    </source>
</reference>
<dbReference type="HOGENOM" id="CLU_3107362_0_0_1"/>
<name>A0A0C3P4C8_PISTI</name>
<accession>A0A0C3P4C8</accession>
<sequence length="51" mass="5966">MTSKISSPLSDLLVAPRTVIEATAHSIMRFNVWDRFYLLSRFRRKDAKQVL</sequence>
<reference evidence="2" key="2">
    <citation type="submission" date="2015-01" db="EMBL/GenBank/DDBJ databases">
        <title>Evolutionary Origins and Diversification of the Mycorrhizal Mutualists.</title>
        <authorList>
            <consortium name="DOE Joint Genome Institute"/>
            <consortium name="Mycorrhizal Genomics Consortium"/>
            <person name="Kohler A."/>
            <person name="Kuo A."/>
            <person name="Nagy L.G."/>
            <person name="Floudas D."/>
            <person name="Copeland A."/>
            <person name="Barry K.W."/>
            <person name="Cichocki N."/>
            <person name="Veneault-Fourrey C."/>
            <person name="LaButti K."/>
            <person name="Lindquist E.A."/>
            <person name="Lipzen A."/>
            <person name="Lundell T."/>
            <person name="Morin E."/>
            <person name="Murat C."/>
            <person name="Riley R."/>
            <person name="Ohm R."/>
            <person name="Sun H."/>
            <person name="Tunlid A."/>
            <person name="Henrissat B."/>
            <person name="Grigoriev I.V."/>
            <person name="Hibbett D.S."/>
            <person name="Martin F."/>
        </authorList>
    </citation>
    <scope>NUCLEOTIDE SEQUENCE [LARGE SCALE GENOMIC DNA]</scope>
    <source>
        <strain evidence="2">Marx 270</strain>
    </source>
</reference>
<keyword evidence="2" id="KW-1185">Reference proteome</keyword>
<dbReference type="AlphaFoldDB" id="A0A0C3P4C8"/>
<dbReference type="EMBL" id="KN831958">
    <property type="protein sequence ID" value="KIO07890.1"/>
    <property type="molecule type" value="Genomic_DNA"/>
</dbReference>
<evidence type="ECO:0000313" key="1">
    <source>
        <dbReference type="EMBL" id="KIO07890.1"/>
    </source>
</evidence>
<dbReference type="InParanoid" id="A0A0C3P4C8"/>
<proteinExistence type="predicted"/>
<gene>
    <name evidence="1" type="ORF">M404DRAFT_23169</name>
</gene>